<evidence type="ECO:0000313" key="1">
    <source>
        <dbReference type="EMBL" id="WWQ65671.1"/>
    </source>
</evidence>
<gene>
    <name evidence="1" type="ORF">V2W30_21675</name>
</gene>
<accession>A0ACD5AER1</accession>
<reference evidence="1" key="1">
    <citation type="journal article" date="2025" name="Int. J. Syst. Evol. Microbiol.">
        <title>Streptomyces citrinus sp. nov., with yellow diffusible pigment.</title>
        <authorList>
            <person name="He Y."/>
            <person name="Yang E."/>
            <person name="Xu J."/>
            <person name="Sun Y."/>
            <person name="Sun L."/>
        </authorList>
    </citation>
    <scope>NUCLEOTIDE SEQUENCE</scope>
    <source>
        <strain evidence="1">Q6</strain>
    </source>
</reference>
<keyword evidence="2" id="KW-1185">Reference proteome</keyword>
<evidence type="ECO:0000313" key="2">
    <source>
        <dbReference type="Proteomes" id="UP001432251"/>
    </source>
</evidence>
<organism evidence="1 2">
    <name type="scientific">Streptomyces citrinus</name>
    <dbReference type="NCBI Taxonomy" id="3118173"/>
    <lineage>
        <taxon>Bacteria</taxon>
        <taxon>Bacillati</taxon>
        <taxon>Actinomycetota</taxon>
        <taxon>Actinomycetes</taxon>
        <taxon>Kitasatosporales</taxon>
        <taxon>Streptomycetaceae</taxon>
        <taxon>Streptomyces</taxon>
    </lineage>
</organism>
<sequence>MESTKSYVAGLPEVLTVYVVAGGDDLVAHVAVRDVEQLHALLMDRFSPRREVVTFRSSIIYQHVSAPVVTPLS</sequence>
<dbReference type="EMBL" id="CP146022">
    <property type="protein sequence ID" value="WWQ65671.1"/>
    <property type="molecule type" value="Genomic_DNA"/>
</dbReference>
<name>A0ACD5AER1_9ACTN</name>
<proteinExistence type="predicted"/>
<protein>
    <submittedName>
        <fullName evidence="1">Lrp/AsnC ligand binding domain-containing protein</fullName>
    </submittedName>
</protein>
<dbReference type="Proteomes" id="UP001432251">
    <property type="component" value="Chromosome"/>
</dbReference>